<dbReference type="GO" id="GO:0045159">
    <property type="term" value="F:myosin II binding"/>
    <property type="evidence" value="ECO:0007669"/>
    <property type="project" value="TreeGrafter"/>
</dbReference>
<dbReference type="EMBL" id="KZ308752">
    <property type="protein sequence ID" value="KAG8233911.1"/>
    <property type="molecule type" value="Genomic_DNA"/>
</dbReference>
<sequence length="608" mass="66174">MKTWVKEVGVGDTCPFGIHGTFRETKIYEDYSVVRPHIVRLIMLEATLRQNLATYISSQQLESVCWHSSGKKFASSHNDGSYAFWDVDVGDKPSELPTTLYGPFPCKSVTKFLWRPTSKDDFMLFSGGMPRASYSDRHTISVLQGKKHVVFDFTSKVIDFFTIDSTPVCSEGGESPSEGPEALVVLAEEELIAIDLKSEDWQQLALPYLAPLHGSAITCVHHVSNVPDSLWEKIVEAGKEKLRNTYSEREWLINGGHLHEEKESVEKGESEGRELLLSGHEDGSVRFWDARGVSLKLLYKFASADLFSSEEGVDALDSPLANGTNQEEEEDEWPPFRKVGTFDPYSDDPRLAVKKISLCPLSGTLAVAGTAGHIVIAQIAPEADVEISAPEVKVITMNIVCDRDGFVWKGHDQLSLRKTAEGSSSLGFQTSSVLQLHPPAAITSLALHAQWGLVAAGTAHGLALFDYKRLKPVLTKCTLNPNDLSGAGDAPISRRKSFKKSLRESFRRLRKGRSQRHAPGEKRGGAAGGSSPSGSGDRKRKDLASGSGEVAAGGATSPTSQASTSGAAGPLSPVEARPVERQVEARPLEDSLGSMVRCLYFARSFIVS</sequence>
<dbReference type="Gene3D" id="2.130.10.10">
    <property type="entry name" value="YVTN repeat-like/Quinoprotein amine dehydrogenase"/>
    <property type="match status" value="1"/>
</dbReference>
<reference evidence="8" key="1">
    <citation type="submission" date="2013-04" db="EMBL/GenBank/DDBJ databases">
        <authorList>
            <person name="Qu J."/>
            <person name="Murali S.C."/>
            <person name="Bandaranaike D."/>
            <person name="Bellair M."/>
            <person name="Blankenburg K."/>
            <person name="Chao H."/>
            <person name="Dinh H."/>
            <person name="Doddapaneni H."/>
            <person name="Downs B."/>
            <person name="Dugan-Rocha S."/>
            <person name="Elkadiri S."/>
            <person name="Gnanaolivu R.D."/>
            <person name="Hernandez B."/>
            <person name="Javaid M."/>
            <person name="Jayaseelan J.C."/>
            <person name="Lee S."/>
            <person name="Li M."/>
            <person name="Ming W."/>
            <person name="Munidasa M."/>
            <person name="Muniz J."/>
            <person name="Nguyen L."/>
            <person name="Ongeri F."/>
            <person name="Osuji N."/>
            <person name="Pu L.-L."/>
            <person name="Puazo M."/>
            <person name="Qu C."/>
            <person name="Quiroz J."/>
            <person name="Raj R."/>
            <person name="Weissenberger G."/>
            <person name="Xin Y."/>
            <person name="Zou X."/>
            <person name="Han Y."/>
            <person name="Richards S."/>
            <person name="Worley K."/>
            <person name="Muzny D."/>
            <person name="Gibbs R."/>
        </authorList>
    </citation>
    <scope>NUCLEOTIDE SEQUENCE</scope>
    <source>
        <strain evidence="8">Sampled in the wild</strain>
    </source>
</reference>
<feature type="region of interest" description="Disordered" evidence="6">
    <location>
        <begin position="480"/>
        <end position="499"/>
    </location>
</feature>
<feature type="non-terminal residue" evidence="8">
    <location>
        <position position="1"/>
    </location>
</feature>
<evidence type="ECO:0000256" key="6">
    <source>
        <dbReference type="SAM" id="MobiDB-lite"/>
    </source>
</evidence>
<dbReference type="GO" id="GO:0006887">
    <property type="term" value="P:exocytosis"/>
    <property type="evidence" value="ECO:0007669"/>
    <property type="project" value="UniProtKB-KW"/>
</dbReference>
<dbReference type="PANTHER" id="PTHR10241">
    <property type="entry name" value="LETHAL 2 GIANT LARVAE PROTEIN"/>
    <property type="match status" value="1"/>
</dbReference>
<evidence type="ECO:0000256" key="4">
    <source>
        <dbReference type="ARBA" id="ARBA00022737"/>
    </source>
</evidence>
<comment type="similarity">
    <text evidence="1">Belongs to the WD repeat L(2)GL family.</text>
</comment>
<dbReference type="GO" id="GO:0005096">
    <property type="term" value="F:GTPase activator activity"/>
    <property type="evidence" value="ECO:0007669"/>
    <property type="project" value="TreeGrafter"/>
</dbReference>
<evidence type="ECO:0000256" key="2">
    <source>
        <dbReference type="ARBA" id="ARBA00022483"/>
    </source>
</evidence>
<organism evidence="8 9">
    <name type="scientific">Ladona fulva</name>
    <name type="common">Scarce chaser dragonfly</name>
    <name type="synonym">Libellula fulva</name>
    <dbReference type="NCBI Taxonomy" id="123851"/>
    <lineage>
        <taxon>Eukaryota</taxon>
        <taxon>Metazoa</taxon>
        <taxon>Ecdysozoa</taxon>
        <taxon>Arthropoda</taxon>
        <taxon>Hexapoda</taxon>
        <taxon>Insecta</taxon>
        <taxon>Pterygota</taxon>
        <taxon>Palaeoptera</taxon>
        <taxon>Odonata</taxon>
        <taxon>Epiprocta</taxon>
        <taxon>Anisoptera</taxon>
        <taxon>Libelluloidea</taxon>
        <taxon>Libellulidae</taxon>
        <taxon>Ladona</taxon>
    </lineage>
</organism>
<proteinExistence type="inferred from homology"/>
<evidence type="ECO:0000256" key="3">
    <source>
        <dbReference type="ARBA" id="ARBA00022574"/>
    </source>
</evidence>
<keyword evidence="4" id="KW-0677">Repeat</keyword>
<dbReference type="PROSITE" id="PS50082">
    <property type="entry name" value="WD_REPEATS_2"/>
    <property type="match status" value="1"/>
</dbReference>
<comment type="caution">
    <text evidence="8">The sequence shown here is derived from an EMBL/GenBank/DDBJ whole genome shotgun (WGS) entry which is preliminary data.</text>
</comment>
<feature type="domain" description="Lethal giant larvae homologue 2" evidence="7">
    <location>
        <begin position="98"/>
        <end position="202"/>
    </location>
</feature>
<feature type="compositionally biased region" description="Low complexity" evidence="6">
    <location>
        <begin position="544"/>
        <end position="557"/>
    </location>
</feature>
<dbReference type="Proteomes" id="UP000792457">
    <property type="component" value="Unassembled WGS sequence"/>
</dbReference>
<dbReference type="GO" id="GO:0032878">
    <property type="term" value="P:regulation of establishment or maintenance of cell polarity"/>
    <property type="evidence" value="ECO:0007669"/>
    <property type="project" value="TreeGrafter"/>
</dbReference>
<feature type="compositionally biased region" description="Basic and acidic residues" evidence="6">
    <location>
        <begin position="577"/>
        <end position="588"/>
    </location>
</feature>
<dbReference type="PANTHER" id="PTHR10241:SF29">
    <property type="entry name" value="LETHAL(2) GIANT LARVAE PROTEIN"/>
    <property type="match status" value="1"/>
</dbReference>
<dbReference type="AlphaFoldDB" id="A0A8K0KEY6"/>
<reference evidence="8" key="2">
    <citation type="submission" date="2017-10" db="EMBL/GenBank/DDBJ databases">
        <title>Ladona fulva Genome sequencing and assembly.</title>
        <authorList>
            <person name="Murali S."/>
            <person name="Richards S."/>
            <person name="Bandaranaike D."/>
            <person name="Bellair M."/>
            <person name="Blankenburg K."/>
            <person name="Chao H."/>
            <person name="Dinh H."/>
            <person name="Doddapaneni H."/>
            <person name="Dugan-Rocha S."/>
            <person name="Elkadiri S."/>
            <person name="Gnanaolivu R."/>
            <person name="Hernandez B."/>
            <person name="Skinner E."/>
            <person name="Javaid M."/>
            <person name="Lee S."/>
            <person name="Li M."/>
            <person name="Ming W."/>
            <person name="Munidasa M."/>
            <person name="Muniz J."/>
            <person name="Nguyen L."/>
            <person name="Hughes D."/>
            <person name="Osuji N."/>
            <person name="Pu L.-L."/>
            <person name="Puazo M."/>
            <person name="Qu C."/>
            <person name="Quiroz J."/>
            <person name="Raj R."/>
            <person name="Weissenberger G."/>
            <person name="Xin Y."/>
            <person name="Zou X."/>
            <person name="Han Y."/>
            <person name="Worley K."/>
            <person name="Muzny D."/>
            <person name="Gibbs R."/>
        </authorList>
    </citation>
    <scope>NUCLEOTIDE SEQUENCE</scope>
    <source>
        <strain evidence="8">Sampled in the wild</strain>
    </source>
</reference>
<feature type="repeat" description="WD" evidence="5">
    <location>
        <begin position="275"/>
        <end position="289"/>
    </location>
</feature>
<dbReference type="InterPro" id="IPR000664">
    <property type="entry name" value="Lethal2_giant"/>
</dbReference>
<dbReference type="InterPro" id="IPR015943">
    <property type="entry name" value="WD40/YVTN_repeat-like_dom_sf"/>
</dbReference>
<dbReference type="GO" id="GO:0030866">
    <property type="term" value="P:cortical actin cytoskeleton organization"/>
    <property type="evidence" value="ECO:0007669"/>
    <property type="project" value="TreeGrafter"/>
</dbReference>
<dbReference type="GO" id="GO:0006893">
    <property type="term" value="P:Golgi to plasma membrane transport"/>
    <property type="evidence" value="ECO:0007669"/>
    <property type="project" value="TreeGrafter"/>
</dbReference>
<dbReference type="GO" id="GO:0030864">
    <property type="term" value="C:cortical actin cytoskeleton"/>
    <property type="evidence" value="ECO:0007669"/>
    <property type="project" value="TreeGrafter"/>
</dbReference>
<keyword evidence="3 5" id="KW-0853">WD repeat</keyword>
<evidence type="ECO:0000313" key="9">
    <source>
        <dbReference type="Proteomes" id="UP000792457"/>
    </source>
</evidence>
<dbReference type="Pfam" id="PF08366">
    <property type="entry name" value="LLGL"/>
    <property type="match status" value="1"/>
</dbReference>
<dbReference type="GO" id="GO:0005886">
    <property type="term" value="C:plasma membrane"/>
    <property type="evidence" value="ECO:0007669"/>
    <property type="project" value="TreeGrafter"/>
</dbReference>
<dbReference type="GO" id="GO:0051294">
    <property type="term" value="P:establishment of spindle orientation"/>
    <property type="evidence" value="ECO:0007669"/>
    <property type="project" value="TreeGrafter"/>
</dbReference>
<dbReference type="InterPro" id="IPR001680">
    <property type="entry name" value="WD40_rpt"/>
</dbReference>
<accession>A0A8K0KEY6</accession>
<dbReference type="InterPro" id="IPR036322">
    <property type="entry name" value="WD40_repeat_dom_sf"/>
</dbReference>
<feature type="region of interest" description="Disordered" evidence="6">
    <location>
        <begin position="317"/>
        <end position="338"/>
    </location>
</feature>
<feature type="region of interest" description="Disordered" evidence="6">
    <location>
        <begin position="506"/>
        <end position="588"/>
    </location>
</feature>
<evidence type="ECO:0000256" key="1">
    <source>
        <dbReference type="ARBA" id="ARBA00008070"/>
    </source>
</evidence>
<dbReference type="InterPro" id="IPR013577">
    <property type="entry name" value="LLGL2"/>
</dbReference>
<keyword evidence="2" id="KW-0268">Exocytosis</keyword>
<dbReference type="OrthoDB" id="19944at2759"/>
<dbReference type="GO" id="GO:0019905">
    <property type="term" value="F:syntaxin binding"/>
    <property type="evidence" value="ECO:0007669"/>
    <property type="project" value="TreeGrafter"/>
</dbReference>
<protein>
    <recommendedName>
        <fullName evidence="7">Lethal giant larvae homologue 2 domain-containing protein</fullName>
    </recommendedName>
</protein>
<dbReference type="SUPFAM" id="SSF50978">
    <property type="entry name" value="WD40 repeat-like"/>
    <property type="match status" value="1"/>
</dbReference>
<evidence type="ECO:0000259" key="7">
    <source>
        <dbReference type="Pfam" id="PF08366"/>
    </source>
</evidence>
<dbReference type="GO" id="GO:0008593">
    <property type="term" value="P:regulation of Notch signaling pathway"/>
    <property type="evidence" value="ECO:0007669"/>
    <property type="project" value="TreeGrafter"/>
</dbReference>
<keyword evidence="9" id="KW-1185">Reference proteome</keyword>
<dbReference type="PRINTS" id="PR00962">
    <property type="entry name" value="LETHAL2GIANT"/>
</dbReference>
<evidence type="ECO:0000313" key="8">
    <source>
        <dbReference type="EMBL" id="KAG8233911.1"/>
    </source>
</evidence>
<name>A0A8K0KEY6_LADFU</name>
<evidence type="ECO:0000256" key="5">
    <source>
        <dbReference type="PROSITE-ProRule" id="PRU00221"/>
    </source>
</evidence>
<dbReference type="SMART" id="SM00320">
    <property type="entry name" value="WD40"/>
    <property type="match status" value="4"/>
</dbReference>
<gene>
    <name evidence="8" type="ORF">J437_LFUL005239</name>
</gene>